<dbReference type="GO" id="GO:0030694">
    <property type="term" value="C:bacterial-type flagellum basal body, rod"/>
    <property type="evidence" value="ECO:0007669"/>
    <property type="project" value="UniProtKB-UniRule"/>
</dbReference>
<dbReference type="InterPro" id="IPR010930">
    <property type="entry name" value="Flg_bb/hook_C_dom"/>
</dbReference>
<accession>A0A8K0V7Q4</accession>
<evidence type="ECO:0000256" key="3">
    <source>
        <dbReference type="ARBA" id="ARBA00023143"/>
    </source>
</evidence>
<comment type="similarity">
    <text evidence="2 4">Belongs to the flagella basal body rod proteins family.</text>
</comment>
<dbReference type="Proteomes" id="UP000648908">
    <property type="component" value="Unassembled WGS sequence"/>
</dbReference>
<evidence type="ECO:0000256" key="1">
    <source>
        <dbReference type="ARBA" id="ARBA00004117"/>
    </source>
</evidence>
<gene>
    <name evidence="7" type="ORF">JL811_07245</name>
</gene>
<protein>
    <recommendedName>
        <fullName evidence="4">Flagellar basal-body rod protein FlgF</fullName>
    </recommendedName>
</protein>
<comment type="subcellular location">
    <subcellularLocation>
        <location evidence="1 4">Bacterial flagellum basal body</location>
    </subcellularLocation>
</comment>
<dbReference type="GO" id="GO:0071978">
    <property type="term" value="P:bacterial-type flagellum-dependent swarming motility"/>
    <property type="evidence" value="ECO:0007669"/>
    <property type="project" value="TreeGrafter"/>
</dbReference>
<dbReference type="Pfam" id="PF22692">
    <property type="entry name" value="LlgE_F_G_D1"/>
    <property type="match status" value="1"/>
</dbReference>
<keyword evidence="8" id="KW-1185">Reference proteome</keyword>
<evidence type="ECO:0000256" key="4">
    <source>
        <dbReference type="RuleBase" id="RU362116"/>
    </source>
</evidence>
<evidence type="ECO:0000313" key="8">
    <source>
        <dbReference type="Proteomes" id="UP000648908"/>
    </source>
</evidence>
<evidence type="ECO:0000313" key="7">
    <source>
        <dbReference type="EMBL" id="MBL4917017.1"/>
    </source>
</evidence>
<dbReference type="NCBIfam" id="TIGR02490">
    <property type="entry name" value="flgF"/>
    <property type="match status" value="1"/>
</dbReference>
<comment type="caution">
    <text evidence="7">The sequence shown here is derived from an EMBL/GenBank/DDBJ whole genome shotgun (WGS) entry which is preliminary data.</text>
</comment>
<dbReference type="InterPro" id="IPR037925">
    <property type="entry name" value="FlgE/F/G-like"/>
</dbReference>
<dbReference type="PANTHER" id="PTHR30435:SF19">
    <property type="entry name" value="FLAGELLAR BASAL-BODY ROD PROTEIN FLGG"/>
    <property type="match status" value="1"/>
</dbReference>
<keyword evidence="7" id="KW-0969">Cilium</keyword>
<evidence type="ECO:0000259" key="6">
    <source>
        <dbReference type="Pfam" id="PF22692"/>
    </source>
</evidence>
<feature type="domain" description="Flagellar basal-body/hook protein C-terminal" evidence="5">
    <location>
        <begin position="189"/>
        <end position="215"/>
    </location>
</feature>
<dbReference type="SUPFAM" id="SSF117143">
    <property type="entry name" value="Flagellar hook protein flgE"/>
    <property type="match status" value="1"/>
</dbReference>
<comment type="subunit">
    <text evidence="4">The basal body constitutes a major portion of the flagellar organelle and consists of five rings (E,L,P,S, and M) mounted on a central rod. The rod consists of about 26 subunits of FlgG in the distal portion, and FlgB, FlgC and FlgF are thought to build up the proximal portion of the rod with about 6 subunits each.</text>
</comment>
<dbReference type="RefSeq" id="WP_202687807.1">
    <property type="nucleotide sequence ID" value="NZ_JAESVN010000002.1"/>
</dbReference>
<dbReference type="Pfam" id="PF06429">
    <property type="entry name" value="Flg_bbr_C"/>
    <property type="match status" value="1"/>
</dbReference>
<dbReference type="InterPro" id="IPR053967">
    <property type="entry name" value="LlgE_F_G-like_D1"/>
</dbReference>
<name>A0A8K0V7Q4_9RHOB</name>
<evidence type="ECO:0000256" key="2">
    <source>
        <dbReference type="ARBA" id="ARBA00009677"/>
    </source>
</evidence>
<organism evidence="7 8">
    <name type="scientific">Szabonella alba</name>
    <dbReference type="NCBI Taxonomy" id="2804194"/>
    <lineage>
        <taxon>Bacteria</taxon>
        <taxon>Pseudomonadati</taxon>
        <taxon>Pseudomonadota</taxon>
        <taxon>Alphaproteobacteria</taxon>
        <taxon>Rhodobacterales</taxon>
        <taxon>Paracoccaceae</taxon>
        <taxon>Szabonella</taxon>
    </lineage>
</organism>
<keyword evidence="3 4" id="KW-0975">Bacterial flagellum</keyword>
<reference evidence="7" key="1">
    <citation type="submission" date="2021-01" db="EMBL/GenBank/DDBJ databases">
        <title>Tabrizicola alba sp. nov. a motile alkaliphilic bacterium isolated from a soda lake.</title>
        <authorList>
            <person name="Szuroczki S."/>
            <person name="Abbaszade G."/>
            <person name="Schumann P."/>
            <person name="Toth E."/>
        </authorList>
    </citation>
    <scope>NUCLEOTIDE SEQUENCE</scope>
    <source>
        <strain evidence="7">DMG-N-6</strain>
    </source>
</reference>
<keyword evidence="7" id="KW-0282">Flagellum</keyword>
<dbReference type="AlphaFoldDB" id="A0A8K0V7Q4"/>
<keyword evidence="7" id="KW-0966">Cell projection</keyword>
<dbReference type="NCBIfam" id="NF009332">
    <property type="entry name" value="PRK12690.1"/>
    <property type="match status" value="1"/>
</dbReference>
<proteinExistence type="inferred from homology"/>
<dbReference type="InterPro" id="IPR012836">
    <property type="entry name" value="FlgF"/>
</dbReference>
<dbReference type="EMBL" id="JAESVN010000002">
    <property type="protein sequence ID" value="MBL4917017.1"/>
    <property type="molecule type" value="Genomic_DNA"/>
</dbReference>
<dbReference type="PANTHER" id="PTHR30435">
    <property type="entry name" value="FLAGELLAR PROTEIN"/>
    <property type="match status" value="1"/>
</dbReference>
<dbReference type="NCBIfam" id="TIGR03506">
    <property type="entry name" value="FlgEFG_subfam"/>
    <property type="match status" value="1"/>
</dbReference>
<evidence type="ECO:0000259" key="5">
    <source>
        <dbReference type="Pfam" id="PF06429"/>
    </source>
</evidence>
<feature type="domain" description="Flagellar hook protein FlgE/F/G-like D1" evidence="6">
    <location>
        <begin position="81"/>
        <end position="147"/>
    </location>
</feature>
<sequence length="236" mass="25048">MDAPTYVTLTRQSGLMREMQVVAHNIANISTTGFRREGVIFAEHVRRTGSGPSLSMGHASARHVDLRQAGLVETGGRFDFAIQGEGFFQIRTPEGPRLTRAGSFTPDATGELVNPDGHALLDLGGAPLVIPPIGGHVALAPDGTLSVGAVPVGQIGLWQPADPLTLRHQSGTLFDADAIEPAEGAKVLQGMLEESNVNPISEIARMIAVQRAYETGQGFLDKEDARVRGVIQTLGR</sequence>
<dbReference type="InterPro" id="IPR020013">
    <property type="entry name" value="Flagellar_FlgE/F/G"/>
</dbReference>